<dbReference type="Pfam" id="PF13646">
    <property type="entry name" value="HEAT_2"/>
    <property type="match status" value="6"/>
</dbReference>
<dbReference type="RefSeq" id="WP_317065318.1">
    <property type="nucleotide sequence ID" value="NZ_WBKO01000002.1"/>
</dbReference>
<organism evidence="3 4">
    <name type="scientific">Methanoculleus caldifontis</name>
    <dbReference type="NCBI Taxonomy" id="2651577"/>
    <lineage>
        <taxon>Archaea</taxon>
        <taxon>Methanobacteriati</taxon>
        <taxon>Methanobacteriota</taxon>
        <taxon>Stenosarchaea group</taxon>
        <taxon>Methanomicrobia</taxon>
        <taxon>Methanomicrobiales</taxon>
        <taxon>Methanomicrobiaceae</taxon>
        <taxon>Methanoculleus</taxon>
    </lineage>
</organism>
<dbReference type="InterPro" id="IPR000225">
    <property type="entry name" value="Armadillo"/>
</dbReference>
<dbReference type="Gene3D" id="1.25.10.10">
    <property type="entry name" value="Leucine-rich Repeat Variant"/>
    <property type="match status" value="7"/>
</dbReference>
<dbReference type="EMBL" id="WBKO01000002">
    <property type="protein sequence ID" value="MDV2482252.1"/>
    <property type="molecule type" value="Genomic_DNA"/>
</dbReference>
<sequence>MGLFDRFRPNVEGLRQSGDYPGLIGLLAGDDPGSRADAAQALNALGVSAIPDIFEALKSAGPGPRARMTEALASVGIPSIPLFLALILRADPALQSSLSRAIAGAGDEVFDALLPALHHEQPAIRRAAVIALRETGRKAVPHLVRVFRDGNQPVRREAANALAGLRWAPEDLQEKILFYFLLEDWGELAKLQGAAVPTLQKALGNSDRRIRCESARTLGKIRDGRAIPALVRLVKDPDAEVRVCAAEALGQMGDDRAKPALVEGLNDPDHRVRMEAAWALDRLGWVPQSDLQRAEHLIAGEQWNKLIRLGRPAIPPLIRALEVEYSGVRTGANEALRQLGQPALDALSVEATCKNAARQQRARAALEYIRRRQEEASLKQPAPADTSRYETELKEGLDTQKRFEKQFGRPTYLTKERVGKPSPQKGGEPVPENAEEPPVQQAASKPGKPGNLQDLIKESRQAEAAWAQVKARLKTEVSSTAVEPVALDQLIPLEFEEAIAGNDESAAVEAPVRREPGGGLEVEDLEIPELPRTTPEPVVEPPKKTSLEQYLEALRSSDETVRAAAVVALQGMGKEAIGYLIGALRDPHHAVRIAAAEALGEIGDPDAVEPLVLLFRDAREDVRIAAAAALGRIGDRRSIPALIRLFGDSYHGVRVAAADAVVIFGRDALGLLEEAQNDPVPVVRVTAARAIGLIGATESIPALIEHLGDPAPEVRWSVARALAEFGPQAVDPLFLVLRKGTKEMRLAAIDALWEMPGDRAGKALRYALDDSDEDVRAKAAAALRKREVVDVWRRALGSQVQDGELAGRKKKSVQQEDKKAFEQSGRQEIDALVAALKDKDWNTQLGAATRLIMMGRPAVDGLIRALRDEDPEIQTAAASLLGEMRETAVEPLMTALNDTDRFVRFVAARNLGKIGNRRAIEALIGSLHREPDREVRAAVAEALGYMGSRQAIEPLVLALQDRSEEVQIAAARSLGYIRDSRAIEPLLQALTDVDDRVRHAALEALKDPGGTARDYLVDALRSREEKVRKGVAETLEAGGWEPETREEEALYLMARDRWAGVEQLGADALPLLVEALSDRSIEMRTNVVRTIARIGGEDAVAPLIRMLRDNALAVRMRAERGLIEIGNPALPALAQALDGAEQEGRPGLQRVIDAIRARNSS</sequence>
<evidence type="ECO:0000256" key="1">
    <source>
        <dbReference type="ARBA" id="ARBA00045876"/>
    </source>
</evidence>
<dbReference type="PANTHER" id="PTHR12697:SF5">
    <property type="entry name" value="DEOXYHYPUSINE HYDROXYLASE"/>
    <property type="match status" value="1"/>
</dbReference>
<comment type="function">
    <text evidence="1">Catalyzes the hydroxylation of the N(6)-(4-aminobutyl)-L-lysine intermediate produced by deoxyhypusine synthase/DHPS on a critical lysine of the eukaryotic translation initiation factor 5A/eIF-5A. This is the second step of the post-translational modification of that lysine into an unusual amino acid residue named hypusine. Hypusination is unique to mature eIF-5A factor and is essential for its function.</text>
</comment>
<keyword evidence="4" id="KW-1185">Reference proteome</keyword>
<accession>A0ABU3X3S1</accession>
<feature type="compositionally biased region" description="Basic and acidic residues" evidence="2">
    <location>
        <begin position="387"/>
        <end position="407"/>
    </location>
</feature>
<reference evidence="3 4" key="1">
    <citation type="submission" date="2019-10" db="EMBL/GenBank/DDBJ databases">
        <title>Isolation and characterization of Methanoculleus sp. Wushi-C6 from a hot spring well.</title>
        <authorList>
            <person name="Chen S.-C."/>
            <person name="Lan Z.-H."/>
            <person name="You Y.-T."/>
            <person name="Lai M.-C."/>
        </authorList>
    </citation>
    <scope>NUCLEOTIDE SEQUENCE [LARGE SCALE GENOMIC DNA]</scope>
    <source>
        <strain evidence="3 4">Wushi-C6</strain>
    </source>
</reference>
<dbReference type="InterPro" id="IPR021133">
    <property type="entry name" value="HEAT_type_2"/>
</dbReference>
<proteinExistence type="predicted"/>
<dbReference type="PROSITE" id="PS50077">
    <property type="entry name" value="HEAT_REPEAT"/>
    <property type="match status" value="1"/>
</dbReference>
<dbReference type="PANTHER" id="PTHR12697">
    <property type="entry name" value="PBS LYASE HEAT-LIKE PROTEIN"/>
    <property type="match status" value="1"/>
</dbReference>
<evidence type="ECO:0000256" key="2">
    <source>
        <dbReference type="SAM" id="MobiDB-lite"/>
    </source>
</evidence>
<feature type="region of interest" description="Disordered" evidence="2">
    <location>
        <begin position="374"/>
        <end position="453"/>
    </location>
</feature>
<dbReference type="InterPro" id="IPR004155">
    <property type="entry name" value="PBS_lyase_HEAT"/>
</dbReference>
<dbReference type="InterPro" id="IPR011989">
    <property type="entry name" value="ARM-like"/>
</dbReference>
<comment type="caution">
    <text evidence="3">The sequence shown here is derived from an EMBL/GenBank/DDBJ whole genome shotgun (WGS) entry which is preliminary data.</text>
</comment>
<dbReference type="InterPro" id="IPR016024">
    <property type="entry name" value="ARM-type_fold"/>
</dbReference>
<dbReference type="SMART" id="SM00567">
    <property type="entry name" value="EZ_HEAT"/>
    <property type="match status" value="22"/>
</dbReference>
<evidence type="ECO:0000313" key="4">
    <source>
        <dbReference type="Proteomes" id="UP001281203"/>
    </source>
</evidence>
<dbReference type="Pfam" id="PF03130">
    <property type="entry name" value="HEAT_PBS"/>
    <property type="match status" value="2"/>
</dbReference>
<evidence type="ECO:0000313" key="3">
    <source>
        <dbReference type="EMBL" id="MDV2482252.1"/>
    </source>
</evidence>
<dbReference type="SUPFAM" id="SSF48371">
    <property type="entry name" value="ARM repeat"/>
    <property type="match status" value="4"/>
</dbReference>
<dbReference type="Proteomes" id="UP001281203">
    <property type="component" value="Unassembled WGS sequence"/>
</dbReference>
<gene>
    <name evidence="3" type="ORF">F8E02_09630</name>
</gene>
<name>A0ABU3X3S1_9EURY</name>
<protein>
    <submittedName>
        <fullName evidence="3">HEAT repeat domain-containing protein</fullName>
    </submittedName>
</protein>
<dbReference type="SMART" id="SM00185">
    <property type="entry name" value="ARM"/>
    <property type="match status" value="7"/>
</dbReference>
<feature type="compositionally biased region" description="Low complexity" evidence="2">
    <location>
        <begin position="428"/>
        <end position="443"/>
    </location>
</feature>